<dbReference type="PRINTS" id="PR00793">
    <property type="entry name" value="PROAMNOPTASE"/>
</dbReference>
<sequence>MERLIEIETPIGKFNVWTKGIGNNAKIKLLLLHGGPGGTHELFECFENFLPKEGIEIYYYNQLDSFLSDQPNDHSLWTVERFVDEIEQVRKALDLTKENFFLFGHSWGGIVAIEYALLYHNNLKGLIISNMMSSCHDYARYLENQNPKYMELLVPNFYCKFFCHLQPWPEVVDRALSHLNTDIYNLLQGPSEFSITGTLASWDRKEDLVKIKVPTLIIGATYDTMNPEYLQWMASQLENSSSVICPNGSHCAMWDDQLYYFSKLIEFIKNVANQKEDAENLDNNLFV</sequence>
<dbReference type="Proteomes" id="UP000663869">
    <property type="component" value="Unassembled WGS sequence"/>
</dbReference>
<comment type="caution">
    <text evidence="4">The sequence shown here is derived from an EMBL/GenBank/DDBJ whole genome shotgun (WGS) entry which is preliminary data.</text>
</comment>
<evidence type="ECO:0000313" key="5">
    <source>
        <dbReference type="Proteomes" id="UP000663869"/>
    </source>
</evidence>
<organism evidence="4 5">
    <name type="scientific">Rotaria socialis</name>
    <dbReference type="NCBI Taxonomy" id="392032"/>
    <lineage>
        <taxon>Eukaryota</taxon>
        <taxon>Metazoa</taxon>
        <taxon>Spiralia</taxon>
        <taxon>Gnathifera</taxon>
        <taxon>Rotifera</taxon>
        <taxon>Eurotatoria</taxon>
        <taxon>Bdelloidea</taxon>
        <taxon>Philodinida</taxon>
        <taxon>Philodinidae</taxon>
        <taxon>Rotaria</taxon>
    </lineage>
</organism>
<dbReference type="GO" id="GO:0006508">
    <property type="term" value="P:proteolysis"/>
    <property type="evidence" value="ECO:0007669"/>
    <property type="project" value="InterPro"/>
</dbReference>
<proteinExistence type="inferred from homology"/>
<keyword evidence="2" id="KW-0378">Hydrolase</keyword>
<comment type="similarity">
    <text evidence="1">Belongs to the peptidase S33 family.</text>
</comment>
<name>A0A818E2L4_9BILA</name>
<dbReference type="InterPro" id="IPR029058">
    <property type="entry name" value="AB_hydrolase_fold"/>
</dbReference>
<feature type="domain" description="AB hydrolase-1" evidence="3">
    <location>
        <begin position="29"/>
        <end position="149"/>
    </location>
</feature>
<evidence type="ECO:0000259" key="3">
    <source>
        <dbReference type="Pfam" id="PF00561"/>
    </source>
</evidence>
<evidence type="ECO:0000256" key="1">
    <source>
        <dbReference type="ARBA" id="ARBA00010088"/>
    </source>
</evidence>
<accession>A0A818E2L4</accession>
<dbReference type="PIRSF" id="PIRSF005539">
    <property type="entry name" value="Pept_S33_TRI_F1"/>
    <property type="match status" value="1"/>
</dbReference>
<dbReference type="AlphaFoldDB" id="A0A818E2L4"/>
<dbReference type="EMBL" id="CAJNYU010001597">
    <property type="protein sequence ID" value="CAF3451477.1"/>
    <property type="molecule type" value="Genomic_DNA"/>
</dbReference>
<protein>
    <recommendedName>
        <fullName evidence="3">AB hydrolase-1 domain-containing protein</fullName>
    </recommendedName>
</protein>
<dbReference type="PANTHER" id="PTHR43798">
    <property type="entry name" value="MONOACYLGLYCEROL LIPASE"/>
    <property type="match status" value="1"/>
</dbReference>
<gene>
    <name evidence="4" type="ORF">FME351_LOCUS13433</name>
</gene>
<dbReference type="InterPro" id="IPR050266">
    <property type="entry name" value="AB_hydrolase_sf"/>
</dbReference>
<dbReference type="InterPro" id="IPR002410">
    <property type="entry name" value="Peptidase_S33"/>
</dbReference>
<dbReference type="GO" id="GO:0016020">
    <property type="term" value="C:membrane"/>
    <property type="evidence" value="ECO:0007669"/>
    <property type="project" value="TreeGrafter"/>
</dbReference>
<dbReference type="InterPro" id="IPR005945">
    <property type="entry name" value="Pro_imino_pep"/>
</dbReference>
<dbReference type="Pfam" id="PF00561">
    <property type="entry name" value="Abhydrolase_1"/>
    <property type="match status" value="1"/>
</dbReference>
<dbReference type="Gene3D" id="3.40.50.1820">
    <property type="entry name" value="alpha/beta hydrolase"/>
    <property type="match status" value="1"/>
</dbReference>
<dbReference type="PANTHER" id="PTHR43798:SF33">
    <property type="entry name" value="HYDROLASE, PUTATIVE (AFU_ORTHOLOGUE AFUA_2G14860)-RELATED"/>
    <property type="match status" value="1"/>
</dbReference>
<evidence type="ECO:0000313" key="4">
    <source>
        <dbReference type="EMBL" id="CAF3451477.1"/>
    </source>
</evidence>
<dbReference type="GO" id="GO:0008233">
    <property type="term" value="F:peptidase activity"/>
    <property type="evidence" value="ECO:0007669"/>
    <property type="project" value="InterPro"/>
</dbReference>
<reference evidence="4" key="1">
    <citation type="submission" date="2021-02" db="EMBL/GenBank/DDBJ databases">
        <authorList>
            <person name="Nowell W R."/>
        </authorList>
    </citation>
    <scope>NUCLEOTIDE SEQUENCE</scope>
</reference>
<dbReference type="InterPro" id="IPR000073">
    <property type="entry name" value="AB_hydrolase_1"/>
</dbReference>
<dbReference type="SUPFAM" id="SSF53474">
    <property type="entry name" value="alpha/beta-Hydrolases"/>
    <property type="match status" value="1"/>
</dbReference>
<evidence type="ECO:0000256" key="2">
    <source>
        <dbReference type="ARBA" id="ARBA00022801"/>
    </source>
</evidence>